<dbReference type="KEGG" id="grc:GI584_06610"/>
<dbReference type="Pfam" id="PF11155">
    <property type="entry name" value="DUF2935"/>
    <property type="match status" value="2"/>
</dbReference>
<protein>
    <submittedName>
        <fullName evidence="1">DUF2935 domain-containing protein</fullName>
    </submittedName>
</protein>
<organism evidence="1 2">
    <name type="scientific">Gracilibacillus salitolerans</name>
    <dbReference type="NCBI Taxonomy" id="2663022"/>
    <lineage>
        <taxon>Bacteria</taxon>
        <taxon>Bacillati</taxon>
        <taxon>Bacillota</taxon>
        <taxon>Bacilli</taxon>
        <taxon>Bacillales</taxon>
        <taxon>Bacillaceae</taxon>
        <taxon>Gracilibacillus</taxon>
    </lineage>
</organism>
<name>A0A5Q2THT8_9BACI</name>
<dbReference type="EMBL" id="CP045915">
    <property type="protein sequence ID" value="QGH33707.1"/>
    <property type="molecule type" value="Genomic_DNA"/>
</dbReference>
<proteinExistence type="predicted"/>
<dbReference type="RefSeq" id="WP_153790710.1">
    <property type="nucleotide sequence ID" value="NZ_CP045915.1"/>
</dbReference>
<evidence type="ECO:0000313" key="2">
    <source>
        <dbReference type="Proteomes" id="UP000339690"/>
    </source>
</evidence>
<reference evidence="1 2" key="1">
    <citation type="submission" date="2019-11" db="EMBL/GenBank/DDBJ databases">
        <title>Gracilibacillus salitolerans sp. nov., a moderate halophile isolated from a saline soil in northwest China.</title>
        <authorList>
            <person name="Gan L."/>
        </authorList>
    </citation>
    <scope>NUCLEOTIDE SEQUENCE [LARGE SCALE GENOMIC DNA]</scope>
    <source>
        <strain evidence="1 2">SCU50</strain>
    </source>
</reference>
<dbReference type="Proteomes" id="UP000339690">
    <property type="component" value="Chromosome"/>
</dbReference>
<dbReference type="Gene3D" id="1.20.1260.120">
    <property type="entry name" value="Protein of unknown function DUF2935"/>
    <property type="match status" value="1"/>
</dbReference>
<dbReference type="InterPro" id="IPR021328">
    <property type="entry name" value="CotB-like"/>
</dbReference>
<accession>A0A5Q2THT8</accession>
<gene>
    <name evidence="1" type="ORF">GI584_06610</name>
</gene>
<dbReference type="AlphaFoldDB" id="A0A5Q2THT8"/>
<evidence type="ECO:0000313" key="1">
    <source>
        <dbReference type="EMBL" id="QGH33707.1"/>
    </source>
</evidence>
<dbReference type="SUPFAM" id="SSF158430">
    <property type="entry name" value="Bacillus cereus metalloprotein-like"/>
    <property type="match status" value="2"/>
</dbReference>
<sequence length="260" mass="30187">MYYLKSNYLKSAVFEHQFWLQVLGDHARFINDSLYPSEIDDIEKAKMFRSQYDQLLAQSSAIDTSNAISFSIMVEDLTKQFREFKFSIIERHLTGQMGIHLTPTFLNHMVNELEEYLLILSYLKQGEVPPIFHELHHHLLWLLDASGHAGAINDEMDGVEQRLKEKSHAFTEHFNQFYIKAVELTGYLRSNVNAFPALKRFNNNVEVEIGLFKTFLHELEEMELSAEVLSTFTASMADHMAREEQYYLTKVAQSKHATGN</sequence>
<keyword evidence="2" id="KW-1185">Reference proteome</keyword>